<dbReference type="NCBIfam" id="TIGR01537">
    <property type="entry name" value="portal_HK97"/>
    <property type="match status" value="1"/>
</dbReference>
<feature type="region of interest" description="Disordered" evidence="1">
    <location>
        <begin position="356"/>
        <end position="383"/>
    </location>
</feature>
<dbReference type="RefSeq" id="WP_020869620.1">
    <property type="nucleotide sequence ID" value="NC_022785.1"/>
</dbReference>
<dbReference type="Pfam" id="PF04860">
    <property type="entry name" value="Phage_portal"/>
    <property type="match status" value="1"/>
</dbReference>
<comment type="caution">
    <text evidence="2">The sequence shown here is derived from an EMBL/GenBank/DDBJ whole genome shotgun (WGS) entry which is preliminary data.</text>
</comment>
<dbReference type="eggNOG" id="COG4695">
    <property type="taxonomic scope" value="Bacteria"/>
</dbReference>
<dbReference type="EMBL" id="QYCY01000001">
    <property type="protein sequence ID" value="RLV80739.1"/>
    <property type="molecule type" value="Genomic_DNA"/>
</dbReference>
<reference evidence="2 3" key="1">
    <citation type="journal article" date="2018" name="J. Biol. Chem.">
        <title>Discovery of the actinoplanic acid pathway in Streptomyces rapamycinicus reveals a genetically conserved synergism with rapamycin.</title>
        <authorList>
            <person name="Mrak P."/>
            <person name="Krastel P."/>
            <person name="Pivk Lukancic P."/>
            <person name="Tao J."/>
            <person name="Pistorius D."/>
            <person name="Moore C.M."/>
        </authorList>
    </citation>
    <scope>NUCLEOTIDE SEQUENCE [LARGE SCALE GENOMIC DNA]</scope>
    <source>
        <strain evidence="2 3">NRRL 5491</strain>
    </source>
</reference>
<dbReference type="InterPro" id="IPR006944">
    <property type="entry name" value="Phage/GTA_portal"/>
</dbReference>
<protein>
    <recommendedName>
        <fullName evidence="4">Phage portal protein</fullName>
    </recommendedName>
</protein>
<name>A0A0A0N9R5_STRRN</name>
<accession>A0A0A0N9R5</accession>
<dbReference type="KEGG" id="src:M271_23345"/>
<proteinExistence type="predicted"/>
<sequence>MSWWWPFRRREQQRAITYQDVWGSGGDPAALRGDSQERALRLAPVYAATRLLADSVASLPTKSYREVGETRRPVPSPQLFVRPAATGTRYDWLHRAMTSLTLRGNAYGLIVAWDRAGWPSQIEWLHPDDVSVEDNLAPRPVWYVQGRRLEDGQMFHVPAYTLPGQILGLSPIRQFALTTDTGLLAQQFGRDWFANGSTPAAVLETDREVQAEAATILKARFKQAAEGRDVAVLGLGTKYKPISVPAEESQFLETIKASANQIAAIYGVPPEKVGGTTGNSLTYTTVELNSLDMLTWTLRPWLARLEEALSLLRPPDESVKFNADAMLRTDTLTRYRAHSIARRIGLNSIDELRALEDEQPLPDGQGQDYTPLGGLPPDGSENP</sequence>
<evidence type="ECO:0008006" key="4">
    <source>
        <dbReference type="Google" id="ProtNLM"/>
    </source>
</evidence>
<organism evidence="2 3">
    <name type="scientific">Streptomyces rapamycinicus (strain ATCC 29253 / DSM 41530 / NRRL 5491 / AYB-994)</name>
    <name type="common">Streptomyces hygroscopicus (strain ATCC 29253)</name>
    <dbReference type="NCBI Taxonomy" id="1343740"/>
    <lineage>
        <taxon>Bacteria</taxon>
        <taxon>Bacillati</taxon>
        <taxon>Actinomycetota</taxon>
        <taxon>Actinomycetes</taxon>
        <taxon>Kitasatosporales</taxon>
        <taxon>Streptomycetaceae</taxon>
        <taxon>Streptomyces</taxon>
        <taxon>Streptomyces violaceusniger group</taxon>
    </lineage>
</organism>
<dbReference type="STRING" id="1343740.M271_23345"/>
<dbReference type="HOGENOM" id="CLU_033789_7_0_11"/>
<dbReference type="Gene3D" id="3.40.140.120">
    <property type="match status" value="1"/>
</dbReference>
<dbReference type="AlphaFoldDB" id="A0A0A0N9R5"/>
<dbReference type="Gene3D" id="1.20.1270.210">
    <property type="match status" value="1"/>
</dbReference>
<evidence type="ECO:0000313" key="2">
    <source>
        <dbReference type="EMBL" id="RLV80739.1"/>
    </source>
</evidence>
<dbReference type="Gene3D" id="3.30.1120.70">
    <property type="match status" value="1"/>
</dbReference>
<evidence type="ECO:0000313" key="3">
    <source>
        <dbReference type="Proteomes" id="UP000281594"/>
    </source>
</evidence>
<evidence type="ECO:0000256" key="1">
    <source>
        <dbReference type="SAM" id="MobiDB-lite"/>
    </source>
</evidence>
<dbReference type="InterPro" id="IPR006427">
    <property type="entry name" value="Portal_HK97"/>
</dbReference>
<gene>
    <name evidence="2" type="ORF">D3C57_120180</name>
</gene>
<dbReference type="Proteomes" id="UP000281594">
    <property type="component" value="Unassembled WGS sequence"/>
</dbReference>